<protein>
    <recommendedName>
        <fullName evidence="2">DUF7738 domain-containing protein</fullName>
    </recommendedName>
</protein>
<keyword evidence="1" id="KW-0732">Signal</keyword>
<dbReference type="EMBL" id="CP043909">
    <property type="protein sequence ID" value="QER38732.1"/>
    <property type="molecule type" value="Genomic_DNA"/>
</dbReference>
<accession>A0A5P1URG3</accession>
<proteinExistence type="predicted"/>
<dbReference type="RefSeq" id="WP_150025114.1">
    <property type="nucleotide sequence ID" value="NZ_CP043909.1"/>
</dbReference>
<feature type="signal peptide" evidence="1">
    <location>
        <begin position="1"/>
        <end position="19"/>
    </location>
</feature>
<evidence type="ECO:0000259" key="2">
    <source>
        <dbReference type="Pfam" id="PF24880"/>
    </source>
</evidence>
<keyword evidence="4" id="KW-1185">Reference proteome</keyword>
<dbReference type="Pfam" id="PF24880">
    <property type="entry name" value="DUF7738"/>
    <property type="match status" value="1"/>
</dbReference>
<feature type="domain" description="DUF7738" evidence="2">
    <location>
        <begin position="37"/>
        <end position="155"/>
    </location>
</feature>
<sequence>MKKVIFGLLVLSLSACSDAKQQATLTKVEKKLNAQHQIKVDGCHISYNNKPIDFNAPLADWLKVFGSDYRKIDYLPPWGKVKTPKEYYIYDDAGIRLIYDVNNKKMEHVGLWVGQSEWNKDFAWETEEQYQTRMENPDSFQAKQNFKDGIQVEDVIVGAYPMDQELRSISRHRRGTSYYIWAKCKSGQAGESFDINLSTSYENDPEVIDGISFYAMRTTAVPEDISLKEEYEDCKNTPENEVLYGKYCVDIRKRYHEKFGKE</sequence>
<evidence type="ECO:0000313" key="3">
    <source>
        <dbReference type="EMBL" id="QER38732.1"/>
    </source>
</evidence>
<dbReference type="Proteomes" id="UP000325177">
    <property type="component" value="Chromosome"/>
</dbReference>
<organism evidence="3 4">
    <name type="scientific">Acinetobacter suaedae</name>
    <dbReference type="NCBI Taxonomy" id="2609668"/>
    <lineage>
        <taxon>Bacteria</taxon>
        <taxon>Pseudomonadati</taxon>
        <taxon>Pseudomonadota</taxon>
        <taxon>Gammaproteobacteria</taxon>
        <taxon>Moraxellales</taxon>
        <taxon>Moraxellaceae</taxon>
        <taxon>Acinetobacter</taxon>
    </lineage>
</organism>
<dbReference type="AlphaFoldDB" id="A0A5P1URG3"/>
<feature type="chain" id="PRO_5024798838" description="DUF7738 domain-containing protein" evidence="1">
    <location>
        <begin position="20"/>
        <end position="262"/>
    </location>
</feature>
<dbReference type="KEGG" id="asue:F2A31_03055"/>
<evidence type="ECO:0000313" key="4">
    <source>
        <dbReference type="Proteomes" id="UP000325177"/>
    </source>
</evidence>
<gene>
    <name evidence="3" type="ORF">F2A31_03055</name>
</gene>
<dbReference type="InterPro" id="IPR056640">
    <property type="entry name" value="DUF7738"/>
</dbReference>
<evidence type="ECO:0000256" key="1">
    <source>
        <dbReference type="SAM" id="SignalP"/>
    </source>
</evidence>
<reference evidence="3 4" key="1">
    <citation type="submission" date="2019-09" db="EMBL/GenBank/DDBJ databases">
        <title>Acinetobacter sp. C16S1 isolated from saline soil.</title>
        <authorList>
            <person name="Xu L."/>
            <person name="Sun J.-Q."/>
        </authorList>
    </citation>
    <scope>NUCLEOTIDE SEQUENCE [LARGE SCALE GENOMIC DNA]</scope>
    <source>
        <strain evidence="3 4">C16S1</strain>
    </source>
</reference>
<name>A0A5P1URG3_9GAMM</name>
<dbReference type="PROSITE" id="PS51257">
    <property type="entry name" value="PROKAR_LIPOPROTEIN"/>
    <property type="match status" value="1"/>
</dbReference>